<accession>A0ABD3W6E9</accession>
<evidence type="ECO:0000313" key="2">
    <source>
        <dbReference type="EMBL" id="KAL3869221.1"/>
    </source>
</evidence>
<comment type="caution">
    <text evidence="2">The sequence shown here is derived from an EMBL/GenBank/DDBJ whole genome shotgun (WGS) entry which is preliminary data.</text>
</comment>
<feature type="compositionally biased region" description="Basic and acidic residues" evidence="1">
    <location>
        <begin position="206"/>
        <end position="227"/>
    </location>
</feature>
<feature type="region of interest" description="Disordered" evidence="1">
    <location>
        <begin position="204"/>
        <end position="233"/>
    </location>
</feature>
<reference evidence="2 3" key="1">
    <citation type="submission" date="2024-11" db="EMBL/GenBank/DDBJ databases">
        <title>Chromosome-level genome assembly of the freshwater bivalve Anodonta woodiana.</title>
        <authorList>
            <person name="Chen X."/>
        </authorList>
    </citation>
    <scope>NUCLEOTIDE SEQUENCE [LARGE SCALE GENOMIC DNA]</scope>
    <source>
        <strain evidence="2">MN2024</strain>
        <tissue evidence="2">Gills</tissue>
    </source>
</reference>
<feature type="region of interest" description="Disordered" evidence="1">
    <location>
        <begin position="1"/>
        <end position="24"/>
    </location>
</feature>
<evidence type="ECO:0000256" key="1">
    <source>
        <dbReference type="SAM" id="MobiDB-lite"/>
    </source>
</evidence>
<name>A0ABD3W6E9_SINWO</name>
<feature type="compositionally biased region" description="Basic and acidic residues" evidence="1">
    <location>
        <begin position="7"/>
        <end position="24"/>
    </location>
</feature>
<sequence>MKGLLVRLKDPPEQGERTDKTNDVQRRKAMVNNFMENRPRGNSVVLDKTKGIDENDQAIKLVRKYNTKSLSSVMDASTSDQADFNSFGEEDEKIEEQEYDEKLVLTHSDTEDGNDKEVGFTVTKTNDPWSKFSDSIKRIDNQHELFIKKPKPNFVSSGTFQQTMADMYGKTDYTKAKHMQRLKEKLSIVSKINSMTTHAFGFTTEKQTEQEVDKTEYKEPKKDKDETNGSNTITKEFARRGWKILKRDVQETVLKHKTSDAHLAWTILQQHFKGMSDMEKTRYELYQRYGVLPIIKPDGSSVLENTMLSDRAKANLSDAARTGRIRPRSYQPPSTLRKEMINVPKKTVTFKKEKTAVQGNPKIRPSTAVP</sequence>
<keyword evidence="3" id="KW-1185">Reference proteome</keyword>
<dbReference type="Proteomes" id="UP001634394">
    <property type="component" value="Unassembled WGS sequence"/>
</dbReference>
<protein>
    <submittedName>
        <fullName evidence="2">Uncharacterized protein</fullName>
    </submittedName>
</protein>
<evidence type="ECO:0000313" key="3">
    <source>
        <dbReference type="Proteomes" id="UP001634394"/>
    </source>
</evidence>
<dbReference type="EMBL" id="JBJQND010000008">
    <property type="protein sequence ID" value="KAL3869221.1"/>
    <property type="molecule type" value="Genomic_DNA"/>
</dbReference>
<dbReference type="AlphaFoldDB" id="A0ABD3W6E9"/>
<organism evidence="2 3">
    <name type="scientific">Sinanodonta woodiana</name>
    <name type="common">Chinese pond mussel</name>
    <name type="synonym">Anodonta woodiana</name>
    <dbReference type="NCBI Taxonomy" id="1069815"/>
    <lineage>
        <taxon>Eukaryota</taxon>
        <taxon>Metazoa</taxon>
        <taxon>Spiralia</taxon>
        <taxon>Lophotrochozoa</taxon>
        <taxon>Mollusca</taxon>
        <taxon>Bivalvia</taxon>
        <taxon>Autobranchia</taxon>
        <taxon>Heteroconchia</taxon>
        <taxon>Palaeoheterodonta</taxon>
        <taxon>Unionida</taxon>
        <taxon>Unionoidea</taxon>
        <taxon>Unionidae</taxon>
        <taxon>Unioninae</taxon>
        <taxon>Sinanodonta</taxon>
    </lineage>
</organism>
<proteinExistence type="predicted"/>
<gene>
    <name evidence="2" type="ORF">ACJMK2_041930</name>
</gene>